<dbReference type="CDD" id="cd06550">
    <property type="entry name" value="TM_ABC_iron-siderophores_like"/>
    <property type="match status" value="2"/>
</dbReference>
<accession>A0A5Q0TI42</accession>
<comment type="subcellular location">
    <subcellularLocation>
        <location evidence="1">Cell membrane</location>
        <topology evidence="1">Multi-pass membrane protein</topology>
    </subcellularLocation>
</comment>
<feature type="transmembrane region" description="Helical" evidence="8">
    <location>
        <begin position="254"/>
        <end position="273"/>
    </location>
</feature>
<dbReference type="GO" id="GO:0022857">
    <property type="term" value="F:transmembrane transporter activity"/>
    <property type="evidence" value="ECO:0007669"/>
    <property type="project" value="InterPro"/>
</dbReference>
<evidence type="ECO:0000256" key="4">
    <source>
        <dbReference type="ARBA" id="ARBA00022475"/>
    </source>
</evidence>
<comment type="similarity">
    <text evidence="2">Belongs to the binding-protein-dependent transport system permease family. FecCD subfamily.</text>
</comment>
<dbReference type="PANTHER" id="PTHR30472:SF37">
    <property type="entry name" value="FE(3+) DICITRATE TRANSPORT SYSTEM PERMEASE PROTEIN FECD-RELATED"/>
    <property type="match status" value="1"/>
</dbReference>
<keyword evidence="6 8" id="KW-1133">Transmembrane helix</keyword>
<evidence type="ECO:0000313" key="9">
    <source>
        <dbReference type="EMBL" id="QGA64557.1"/>
    </source>
</evidence>
<evidence type="ECO:0000256" key="7">
    <source>
        <dbReference type="ARBA" id="ARBA00023136"/>
    </source>
</evidence>
<feature type="transmembrane region" description="Helical" evidence="8">
    <location>
        <begin position="594"/>
        <end position="610"/>
    </location>
</feature>
<feature type="transmembrane region" description="Helical" evidence="8">
    <location>
        <begin position="309"/>
        <end position="328"/>
    </location>
</feature>
<feature type="transmembrane region" description="Helical" evidence="8">
    <location>
        <begin position="349"/>
        <end position="372"/>
    </location>
</feature>
<evidence type="ECO:0000256" key="5">
    <source>
        <dbReference type="ARBA" id="ARBA00022692"/>
    </source>
</evidence>
<feature type="transmembrane region" description="Helical" evidence="8">
    <location>
        <begin position="425"/>
        <end position="448"/>
    </location>
</feature>
<dbReference type="SUPFAM" id="SSF81345">
    <property type="entry name" value="ABC transporter involved in vitamin B12 uptake, BtuC"/>
    <property type="match status" value="2"/>
</dbReference>
<evidence type="ECO:0000256" key="2">
    <source>
        <dbReference type="ARBA" id="ARBA00007935"/>
    </source>
</evidence>
<feature type="transmembrane region" description="Helical" evidence="8">
    <location>
        <begin position="120"/>
        <end position="141"/>
    </location>
</feature>
<feature type="transmembrane region" description="Helical" evidence="8">
    <location>
        <begin position="534"/>
        <end position="555"/>
    </location>
</feature>
<dbReference type="Proteomes" id="UP000348942">
    <property type="component" value="Chromosome 1"/>
</dbReference>
<feature type="transmembrane region" description="Helical" evidence="8">
    <location>
        <begin position="454"/>
        <end position="475"/>
    </location>
</feature>
<evidence type="ECO:0000256" key="8">
    <source>
        <dbReference type="SAM" id="Phobius"/>
    </source>
</evidence>
<feature type="transmembrane region" description="Helical" evidence="8">
    <location>
        <begin position="94"/>
        <end position="114"/>
    </location>
</feature>
<dbReference type="Gene3D" id="1.10.3470.10">
    <property type="entry name" value="ABC transporter involved in vitamin B12 uptake, BtuC"/>
    <property type="match status" value="2"/>
</dbReference>
<dbReference type="GO" id="GO:0005886">
    <property type="term" value="C:plasma membrane"/>
    <property type="evidence" value="ECO:0007669"/>
    <property type="project" value="UniProtKB-SubCell"/>
</dbReference>
<dbReference type="Pfam" id="PF01032">
    <property type="entry name" value="FecCD"/>
    <property type="match status" value="2"/>
</dbReference>
<protein>
    <submittedName>
        <fullName evidence="9">Fe(3+)-hydroxamate ABC transporter permease FhuB</fullName>
    </submittedName>
</protein>
<reference evidence="9 10" key="1">
    <citation type="submission" date="2019-10" db="EMBL/GenBank/DDBJ databases">
        <title>Vibrio sp. nov., isolated from Coralline algae surface.</title>
        <authorList>
            <person name="Geng Y."/>
            <person name="Zhang X."/>
        </authorList>
    </citation>
    <scope>NUCLEOTIDE SEQUENCE [LARGE SCALE GENOMIC DNA]</scope>
    <source>
        <strain evidence="9 10">SM1977</strain>
    </source>
</reference>
<feature type="transmembrane region" description="Helical" evidence="8">
    <location>
        <begin position="640"/>
        <end position="663"/>
    </location>
</feature>
<feature type="transmembrane region" description="Helical" evidence="8">
    <location>
        <begin position="195"/>
        <end position="218"/>
    </location>
</feature>
<keyword evidence="7 8" id="KW-0472">Membrane</keyword>
<feature type="transmembrane region" description="Helical" evidence="8">
    <location>
        <begin position="65"/>
        <end position="82"/>
    </location>
</feature>
<feature type="transmembrane region" description="Helical" evidence="8">
    <location>
        <begin position="7"/>
        <end position="26"/>
    </location>
</feature>
<dbReference type="AlphaFoldDB" id="A0A5Q0TI42"/>
<feature type="transmembrane region" description="Helical" evidence="8">
    <location>
        <begin position="230"/>
        <end position="248"/>
    </location>
</feature>
<organism evidence="9 10">
    <name type="scientific">Vibrio algicola</name>
    <dbReference type="NCBI Taxonomy" id="2662262"/>
    <lineage>
        <taxon>Bacteria</taxon>
        <taxon>Pseudomonadati</taxon>
        <taxon>Pseudomonadota</taxon>
        <taxon>Gammaproteobacteria</taxon>
        <taxon>Vibrionales</taxon>
        <taxon>Vibrionaceae</taxon>
        <taxon>Vibrio</taxon>
    </lineage>
</organism>
<evidence type="ECO:0000256" key="1">
    <source>
        <dbReference type="ARBA" id="ARBA00004651"/>
    </source>
</evidence>
<keyword evidence="10" id="KW-1185">Reference proteome</keyword>
<feature type="transmembrane region" description="Helical" evidence="8">
    <location>
        <begin position="392"/>
        <end position="413"/>
    </location>
</feature>
<dbReference type="PANTHER" id="PTHR30472">
    <property type="entry name" value="FERRIC ENTEROBACTIN TRANSPORT SYSTEM PERMEASE PROTEIN"/>
    <property type="match status" value="1"/>
</dbReference>
<dbReference type="GO" id="GO:0033214">
    <property type="term" value="P:siderophore-iron import into cell"/>
    <property type="evidence" value="ECO:0007669"/>
    <property type="project" value="TreeGrafter"/>
</dbReference>
<evidence type="ECO:0000313" key="10">
    <source>
        <dbReference type="Proteomes" id="UP000348942"/>
    </source>
</evidence>
<dbReference type="EMBL" id="CP045699">
    <property type="protein sequence ID" value="QGA64557.1"/>
    <property type="molecule type" value="Genomic_DNA"/>
</dbReference>
<dbReference type="InterPro" id="IPR037294">
    <property type="entry name" value="ABC_BtuC-like"/>
</dbReference>
<name>A0A5Q0TI42_9VIBR</name>
<keyword evidence="5 8" id="KW-0812">Transmembrane</keyword>
<feature type="transmembrane region" description="Helical" evidence="8">
    <location>
        <begin position="567"/>
        <end position="588"/>
    </location>
</feature>
<dbReference type="InterPro" id="IPR000522">
    <property type="entry name" value="ABC_transptr_permease_BtuC"/>
</dbReference>
<evidence type="ECO:0000256" key="6">
    <source>
        <dbReference type="ARBA" id="ARBA00022989"/>
    </source>
</evidence>
<feature type="transmembrane region" description="Helical" evidence="8">
    <location>
        <begin position="285"/>
        <end position="303"/>
    </location>
</feature>
<keyword evidence="3" id="KW-0813">Transport</keyword>
<keyword evidence="4" id="KW-1003">Cell membrane</keyword>
<evidence type="ECO:0000256" key="3">
    <source>
        <dbReference type="ARBA" id="ARBA00022448"/>
    </source>
</evidence>
<feature type="transmembrane region" description="Helical" evidence="8">
    <location>
        <begin position="617"/>
        <end position="634"/>
    </location>
</feature>
<dbReference type="NCBIfam" id="NF007866">
    <property type="entry name" value="PRK10577.1-2"/>
    <property type="match status" value="1"/>
</dbReference>
<feature type="transmembrane region" description="Helical" evidence="8">
    <location>
        <begin position="148"/>
        <end position="171"/>
    </location>
</feature>
<gene>
    <name evidence="9" type="primary">fhuB</name>
    <name evidence="9" type="ORF">GFB47_03495</name>
</gene>
<proteinExistence type="inferred from homology"/>
<dbReference type="RefSeq" id="WP_153446586.1">
    <property type="nucleotide sequence ID" value="NZ_CP045699.1"/>
</dbReference>
<sequence>MRPLRPVTVIAVVIAFIAIAFTNLQIGHSLPLSQQWQLIIGSKASELADFDFAHMQFVYAQLPRLVMAIIVGAMLGLVGSLMQQLTQNSLTSPLTLGTSSGAWLALIIINVFFPSLAADFTALAAMVGAMFAIGLVITIAGPKNITGLPLILSGMVVNILFGAIATAIILLNDQYAQNVFIWGAGNLAQNGWDKVFWLLPRISVAALLLIFAPPILTLMRLGHQGAEARGLNVIPFFILLIVLGLWVVSASITAVGVISFIGLLAPNIARALGARTAKAELYTSMLVGSMALMLTDILALSLSQLTLEMIPSGTTAAAIGAPALVWFSRRALKAQDQISIKLPPSKAQLSAWVIPLFIALTVIMLIISATVSISDHGLSFAIPDAFSWDLRWPRFVTALAAGVALAAAGTVLQRLIYNPLASPDILGISAGATFALVAGTVFFGSHIFASGSMIVSGSILAFGGSMAVLAVLLLLGRKNQFAPSSMVLIGIAITALIESLVQFSLAKGTQDSYTIISWLAGSTYRVTSTGATTLALNVAIIFIGLVCVSRWLTLISAGRQFAAARGLNVQATSVILLCSVALLCALVTTTMGPVAFVGLLAPHMAVMLGAKQARAQLLVAGLAGGLLMLVSDWIGQTILFPMQIAAGTVVSIVGGSYFLLLLIRGQKS</sequence>
<feature type="transmembrane region" description="Helical" evidence="8">
    <location>
        <begin position="487"/>
        <end position="505"/>
    </location>
</feature>